<name>A0A834M7L8_RHYFE</name>
<feature type="signal peptide" evidence="2">
    <location>
        <begin position="1"/>
        <end position="40"/>
    </location>
</feature>
<reference evidence="3" key="1">
    <citation type="submission" date="2020-08" db="EMBL/GenBank/DDBJ databases">
        <title>Genome sequencing and assembly of the red palm weevil Rhynchophorus ferrugineus.</title>
        <authorList>
            <person name="Dias G.B."/>
            <person name="Bergman C.M."/>
            <person name="Manee M."/>
        </authorList>
    </citation>
    <scope>NUCLEOTIDE SEQUENCE</scope>
    <source>
        <strain evidence="3">AA-2017</strain>
        <tissue evidence="3">Whole larva</tissue>
    </source>
</reference>
<evidence type="ECO:0000256" key="1">
    <source>
        <dbReference type="SAM" id="MobiDB-lite"/>
    </source>
</evidence>
<comment type="caution">
    <text evidence="3">The sequence shown here is derived from an EMBL/GenBank/DDBJ whole genome shotgun (WGS) entry which is preliminary data.</text>
</comment>
<evidence type="ECO:0000313" key="4">
    <source>
        <dbReference type="Proteomes" id="UP000625711"/>
    </source>
</evidence>
<gene>
    <name evidence="3" type="ORF">GWI33_013672</name>
</gene>
<protein>
    <submittedName>
        <fullName evidence="3">Uncharacterized protein</fullName>
    </submittedName>
</protein>
<feature type="region of interest" description="Disordered" evidence="1">
    <location>
        <begin position="293"/>
        <end position="334"/>
    </location>
</feature>
<dbReference type="AlphaFoldDB" id="A0A834M7L8"/>
<proteinExistence type="predicted"/>
<feature type="compositionally biased region" description="Low complexity" evidence="1">
    <location>
        <begin position="468"/>
        <end position="481"/>
    </location>
</feature>
<organism evidence="3 4">
    <name type="scientific">Rhynchophorus ferrugineus</name>
    <name type="common">Red palm weevil</name>
    <name type="synonym">Curculio ferrugineus</name>
    <dbReference type="NCBI Taxonomy" id="354439"/>
    <lineage>
        <taxon>Eukaryota</taxon>
        <taxon>Metazoa</taxon>
        <taxon>Ecdysozoa</taxon>
        <taxon>Arthropoda</taxon>
        <taxon>Hexapoda</taxon>
        <taxon>Insecta</taxon>
        <taxon>Pterygota</taxon>
        <taxon>Neoptera</taxon>
        <taxon>Endopterygota</taxon>
        <taxon>Coleoptera</taxon>
        <taxon>Polyphaga</taxon>
        <taxon>Cucujiformia</taxon>
        <taxon>Curculionidae</taxon>
        <taxon>Dryophthorinae</taxon>
        <taxon>Rhynchophorus</taxon>
    </lineage>
</organism>
<evidence type="ECO:0000256" key="2">
    <source>
        <dbReference type="SAM" id="SignalP"/>
    </source>
</evidence>
<feature type="chain" id="PRO_5032677061" evidence="2">
    <location>
        <begin position="41"/>
        <end position="652"/>
    </location>
</feature>
<sequence length="652" mass="72436">MNPNDGSLISCKCLAMRHKCRWKATVAFVMLLVVFTHGDGESTFNKPATKTLFSPRMDYDQWKPVGRGDPLKNDPTFDYVPPVLEQVHYWIEPELRTAQQAESKSDGGPKTEMLLLGVPSKKPAISNPVDTLADNRRDSVYDAFPKYQDKNAFFNANGNQAGQQSSFFSSVTSQIIPSIMSFANKIMEKTLPRPDYFKAPFTVLIPPPPQITSRPLLSQFSSPVLKTPVTHKAVAFNPYASTTHNFPQTTTSDSSGVTVIPSNLIYHSSSIGSQKEFEVAPPVSWEFPSTTETHKAQFSHQQKLTPPKTVSRIPFSSKANPSTAALEASNSNHNINYVTPPPLNENRVVYKGQVSDDHDMSNTYVKIEKPQAQMDHVGVDVNNAPPTIIYSPQAQKHVPIMSHHVISQMEIMKPPPMPKHGTYARPYLSGILQKEKTSFESSNFIGSSSSITNTFVSSPTASPVTFATTTETSDNPTSTNSLASSATKSVTENPSALTTDPLFKHYKQPVEQVRGPPYLIIQGHSKVKTYKPAKQRNGIMVQDGNEIPYVREKTYDYSVKHLHGFEPKKDLLDISEQIANERKAKTGHLQTLKHVAETGYGAIDLEVKPLERSGQDLQETELSFGYQVPEDGYSNTEMYHQGIVEEVEKMVR</sequence>
<feature type="region of interest" description="Disordered" evidence="1">
    <location>
        <begin position="466"/>
        <end position="495"/>
    </location>
</feature>
<keyword evidence="4" id="KW-1185">Reference proteome</keyword>
<dbReference type="EMBL" id="JAACXV010013355">
    <property type="protein sequence ID" value="KAF7273628.1"/>
    <property type="molecule type" value="Genomic_DNA"/>
</dbReference>
<dbReference type="Proteomes" id="UP000625711">
    <property type="component" value="Unassembled WGS sequence"/>
</dbReference>
<evidence type="ECO:0000313" key="3">
    <source>
        <dbReference type="EMBL" id="KAF7273628.1"/>
    </source>
</evidence>
<keyword evidence="2" id="KW-0732">Signal</keyword>
<feature type="compositionally biased region" description="Polar residues" evidence="1">
    <location>
        <begin position="482"/>
        <end position="495"/>
    </location>
</feature>
<accession>A0A834M7L8</accession>
<feature type="compositionally biased region" description="Polar residues" evidence="1">
    <location>
        <begin position="293"/>
        <end position="304"/>
    </location>
</feature>
<dbReference type="OrthoDB" id="8062658at2759"/>
<feature type="compositionally biased region" description="Polar residues" evidence="1">
    <location>
        <begin position="317"/>
        <end position="334"/>
    </location>
</feature>